<dbReference type="InterPro" id="IPR046980">
    <property type="entry name" value="KefG/KefF"/>
</dbReference>
<evidence type="ECO:0000256" key="1">
    <source>
        <dbReference type="ARBA" id="ARBA00023002"/>
    </source>
</evidence>
<feature type="domain" description="Flavodoxin-like fold" evidence="2">
    <location>
        <begin position="1"/>
        <end position="154"/>
    </location>
</feature>
<dbReference type="AlphaFoldDB" id="A0A1V2UIZ2"/>
<dbReference type="PANTHER" id="PTHR47307">
    <property type="entry name" value="GLUTATHIONE-REGULATED POTASSIUM-EFFLUX SYSTEM ANCILLARY PROTEIN KEFG"/>
    <property type="match status" value="1"/>
</dbReference>
<evidence type="ECO:0000313" key="4">
    <source>
        <dbReference type="Proteomes" id="UP000189299"/>
    </source>
</evidence>
<evidence type="ECO:0000313" key="3">
    <source>
        <dbReference type="EMBL" id="ONN43253.1"/>
    </source>
</evidence>
<gene>
    <name evidence="3" type="ORF">BTN92_07350</name>
</gene>
<accession>A0A1V2UIZ2</accession>
<dbReference type="RefSeq" id="WP_062805659.1">
    <property type="nucleotide sequence ID" value="NZ_CABMMO010000006.1"/>
</dbReference>
<name>A0A1V2UIZ2_ENTMU</name>
<dbReference type="InterPro" id="IPR029039">
    <property type="entry name" value="Flavoprotein-like_sf"/>
</dbReference>
<keyword evidence="1" id="KW-0560">Oxidoreductase</keyword>
<dbReference type="GO" id="GO:0010181">
    <property type="term" value="F:FMN binding"/>
    <property type="evidence" value="ECO:0007669"/>
    <property type="project" value="TreeGrafter"/>
</dbReference>
<dbReference type="STRING" id="53346.A5802_000078"/>
<evidence type="ECO:0000259" key="2">
    <source>
        <dbReference type="Pfam" id="PF02525"/>
    </source>
</evidence>
<dbReference type="GO" id="GO:0003955">
    <property type="term" value="F:NAD(P)H dehydrogenase (quinone) activity"/>
    <property type="evidence" value="ECO:0007669"/>
    <property type="project" value="TreeGrafter"/>
</dbReference>
<dbReference type="InterPro" id="IPR003680">
    <property type="entry name" value="Flavodoxin_fold"/>
</dbReference>
<dbReference type="PANTHER" id="PTHR47307:SF1">
    <property type="entry name" value="GLUTATHIONE-REGULATED POTASSIUM-EFFLUX SYSTEM ANCILLARY PROTEIN KEFG"/>
    <property type="match status" value="1"/>
</dbReference>
<dbReference type="EMBL" id="MSTR01000006">
    <property type="protein sequence ID" value="ONN43253.1"/>
    <property type="molecule type" value="Genomic_DNA"/>
</dbReference>
<dbReference type="Proteomes" id="UP000189299">
    <property type="component" value="Unassembled WGS sequence"/>
</dbReference>
<dbReference type="SUPFAM" id="SSF52218">
    <property type="entry name" value="Flavoproteins"/>
    <property type="match status" value="1"/>
</dbReference>
<dbReference type="GO" id="GO:0009055">
    <property type="term" value="F:electron transfer activity"/>
    <property type="evidence" value="ECO:0007669"/>
    <property type="project" value="TreeGrafter"/>
</dbReference>
<organism evidence="3 4">
    <name type="scientific">Enterococcus mundtii</name>
    <dbReference type="NCBI Taxonomy" id="53346"/>
    <lineage>
        <taxon>Bacteria</taxon>
        <taxon>Bacillati</taxon>
        <taxon>Bacillota</taxon>
        <taxon>Bacilli</taxon>
        <taxon>Lactobacillales</taxon>
        <taxon>Enterococcaceae</taxon>
        <taxon>Enterococcus</taxon>
    </lineage>
</organism>
<sequence>MKTLIIVSHPTIDTSLNQQFFKEASSQLSTTWHHLEACYPDGEIDLQVELALLKEHDRIIFQFPFYWYSAPAHLKMWQDQVLEAATAVLSGKELGIVLTTGVSEKEYQAGGKEEYTISEYLRPYQRIAHKFQMTFLPPFVLAQFMYLTQEQRFERLISYQQYLTLVEKPSLINRIDWFIERFAQNERIKEKAPMKQQMIETMLEEAKENIEDLTFILQEMKGKTL</sequence>
<reference evidence="3 4" key="1">
    <citation type="submission" date="2016-12" db="EMBL/GenBank/DDBJ databases">
        <authorList>
            <person name="Song W.-J."/>
            <person name="Kurnit D.M."/>
        </authorList>
    </citation>
    <scope>NUCLEOTIDE SEQUENCE [LARGE SCALE GENOMIC DNA]</scope>
    <source>
        <strain evidence="3 4">CGB1038-1_S1</strain>
    </source>
</reference>
<dbReference type="Gene3D" id="3.40.50.360">
    <property type="match status" value="1"/>
</dbReference>
<dbReference type="Pfam" id="PF02525">
    <property type="entry name" value="Flavodoxin_2"/>
    <property type="match status" value="1"/>
</dbReference>
<comment type="caution">
    <text evidence="3">The sequence shown here is derived from an EMBL/GenBank/DDBJ whole genome shotgun (WGS) entry which is preliminary data.</text>
</comment>
<protein>
    <submittedName>
        <fullName evidence="3">NAD(P)H dehydrogenase</fullName>
    </submittedName>
</protein>
<dbReference type="OrthoDB" id="9798454at2"/>
<proteinExistence type="predicted"/>